<evidence type="ECO:0000259" key="3">
    <source>
        <dbReference type="Pfam" id="PF02719"/>
    </source>
</evidence>
<gene>
    <name evidence="4" type="ORF">MNBD_NITROSPINAE03-1175</name>
</gene>
<dbReference type="PANTHER" id="PTHR43318">
    <property type="entry name" value="UDP-N-ACETYLGLUCOSAMINE 4,6-DEHYDRATASE"/>
    <property type="match status" value="1"/>
</dbReference>
<dbReference type="Gene3D" id="3.40.50.720">
    <property type="entry name" value="NAD(P)-binding Rossmann-like Domain"/>
    <property type="match status" value="2"/>
</dbReference>
<feature type="transmembrane region" description="Helical" evidence="2">
    <location>
        <begin position="80"/>
        <end position="104"/>
    </location>
</feature>
<protein>
    <submittedName>
        <fullName evidence="4">UDP-N-acetylglucosamine 4,6-dehydratase</fullName>
        <ecNumber evidence="4">4.2.1.135</ecNumber>
    </submittedName>
</protein>
<dbReference type="EMBL" id="UOGB01000210">
    <property type="protein sequence ID" value="VAX21596.1"/>
    <property type="molecule type" value="Genomic_DNA"/>
</dbReference>
<proteinExistence type="inferred from homology"/>
<dbReference type="SUPFAM" id="SSF53335">
    <property type="entry name" value="S-adenosyl-L-methionine-dependent methyltransferases"/>
    <property type="match status" value="1"/>
</dbReference>
<dbReference type="EC" id="4.2.1.135" evidence="4"/>
<sequence>MRKKITLTNPKSYFVLLTDAILIFLSYWLAYALKFESFYPPFHVADFFKESVGPIIIIKLAVFYYYGLQAGMWRYTSVVDLLNILKATAVSSAIIMIGVLFYYYTAITGTFSRTVFFIDAINTVVFIGMFRLAIRLYYNNDQGLSGLLNIIKPSRAKSGDGGGIPILIYGADERGELLLRSLTSGARPHHYDPVGFMDDDQQYWGGNIHGYPSFGGMDSFEEVITRFSVKELMVASQLTGEKLERINTECRRLNVVCRVVPSYLDSSHVRIDASLLRGIQIEDLLDREPATIDYSKIESFLKGGRVLITGAGGSIGSQLAVHIAQFGPSRLILVEKSENYLYELGLKLKEFSSGSIRFSYNCVDITNEGQMDRLFAREKPQYLFHAAANKHVPLMETNIETAITNNIGGIKVISGLADKHGVERFILISTDKAVNPVNVMGATKKVCELYIQNMARKSATSFMTVRFGNVLASNGSVAPLFLRQIENRGPVTVTDKNVKRYFMTIPEAVLLILQSAGMGGRGKLYLLDMGEQVKILHLAEKMIRMAGFEPYKDIEIKFCGLRPGEKLDEELVGGHETIEPTDHPKVNCVRSLREEYVGIDRLVDDSLELCKKDQSAAYRNILSWINKPAIVSDSRDVTGSKAKIAGL</sequence>
<dbReference type="Pfam" id="PF02719">
    <property type="entry name" value="Polysacc_synt_2"/>
    <property type="match status" value="1"/>
</dbReference>
<dbReference type="PANTHER" id="PTHR43318:SF1">
    <property type="entry name" value="POLYSACCHARIDE BIOSYNTHESIS PROTEIN EPSC-RELATED"/>
    <property type="match status" value="1"/>
</dbReference>
<dbReference type="Pfam" id="PF13727">
    <property type="entry name" value="CoA_binding_3"/>
    <property type="match status" value="1"/>
</dbReference>
<name>A0A3B1BTG3_9ZZZZ</name>
<keyword evidence="2" id="KW-0472">Membrane</keyword>
<accession>A0A3B1BTG3</accession>
<dbReference type="SUPFAM" id="SSF51735">
    <property type="entry name" value="NAD(P)-binding Rossmann-fold domains"/>
    <property type="match status" value="1"/>
</dbReference>
<evidence type="ECO:0000256" key="2">
    <source>
        <dbReference type="SAM" id="Phobius"/>
    </source>
</evidence>
<organism evidence="4">
    <name type="scientific">hydrothermal vent metagenome</name>
    <dbReference type="NCBI Taxonomy" id="652676"/>
    <lineage>
        <taxon>unclassified sequences</taxon>
        <taxon>metagenomes</taxon>
        <taxon>ecological metagenomes</taxon>
    </lineage>
</organism>
<evidence type="ECO:0000313" key="4">
    <source>
        <dbReference type="EMBL" id="VAX21596.1"/>
    </source>
</evidence>
<dbReference type="AlphaFoldDB" id="A0A3B1BTG3"/>
<reference evidence="4" key="1">
    <citation type="submission" date="2018-06" db="EMBL/GenBank/DDBJ databases">
        <authorList>
            <person name="Zhirakovskaya E."/>
        </authorList>
    </citation>
    <scope>NUCLEOTIDE SEQUENCE</scope>
</reference>
<feature type="transmembrane region" description="Helical" evidence="2">
    <location>
        <begin position="12"/>
        <end position="31"/>
    </location>
</feature>
<dbReference type="InterPro" id="IPR051203">
    <property type="entry name" value="Polysaccharide_Synthase-Rel"/>
</dbReference>
<dbReference type="InterPro" id="IPR029063">
    <property type="entry name" value="SAM-dependent_MTases_sf"/>
</dbReference>
<keyword evidence="4" id="KW-0456">Lyase</keyword>
<evidence type="ECO:0000256" key="1">
    <source>
        <dbReference type="ARBA" id="ARBA00007430"/>
    </source>
</evidence>
<keyword evidence="2" id="KW-0812">Transmembrane</keyword>
<feature type="transmembrane region" description="Helical" evidence="2">
    <location>
        <begin position="51"/>
        <end position="68"/>
    </location>
</feature>
<feature type="domain" description="Polysaccharide biosynthesis protein CapD-like" evidence="3">
    <location>
        <begin position="306"/>
        <end position="588"/>
    </location>
</feature>
<dbReference type="GO" id="GO:0016829">
    <property type="term" value="F:lyase activity"/>
    <property type="evidence" value="ECO:0007669"/>
    <property type="project" value="UniProtKB-KW"/>
</dbReference>
<dbReference type="CDD" id="cd05237">
    <property type="entry name" value="UDP_invert_4-6DH_SDR_e"/>
    <property type="match status" value="1"/>
</dbReference>
<dbReference type="InterPro" id="IPR036291">
    <property type="entry name" value="NAD(P)-bd_dom_sf"/>
</dbReference>
<keyword evidence="2" id="KW-1133">Transmembrane helix</keyword>
<comment type="similarity">
    <text evidence="1">Belongs to the polysaccharide synthase family.</text>
</comment>
<dbReference type="InterPro" id="IPR003869">
    <property type="entry name" value="Polysac_CapD-like"/>
</dbReference>